<feature type="domain" description="AB hydrolase-1" evidence="2">
    <location>
        <begin position="111"/>
        <end position="335"/>
    </location>
</feature>
<evidence type="ECO:0000313" key="3">
    <source>
        <dbReference type="EMBL" id="QIK75328.1"/>
    </source>
</evidence>
<dbReference type="AlphaFoldDB" id="A0A6G7YFB1"/>
<gene>
    <name evidence="3" type="ORF">G7071_07680</name>
</gene>
<dbReference type="Pfam" id="PF00561">
    <property type="entry name" value="Abhydrolase_1"/>
    <property type="match status" value="1"/>
</dbReference>
<dbReference type="InterPro" id="IPR000073">
    <property type="entry name" value="AB_hydrolase_1"/>
</dbReference>
<dbReference type="PANTHER" id="PTHR36837">
    <property type="entry name" value="POLY(3-HYDROXYALKANOATE) POLYMERASE SUBUNIT PHAC"/>
    <property type="match status" value="1"/>
</dbReference>
<evidence type="ECO:0000256" key="1">
    <source>
        <dbReference type="SAM" id="MobiDB-lite"/>
    </source>
</evidence>
<organism evidence="3 4">
    <name type="scientific">Nocardioides piscis</name>
    <dbReference type="NCBI Taxonomy" id="2714938"/>
    <lineage>
        <taxon>Bacteria</taxon>
        <taxon>Bacillati</taxon>
        <taxon>Actinomycetota</taxon>
        <taxon>Actinomycetes</taxon>
        <taxon>Propionibacteriales</taxon>
        <taxon>Nocardioidaceae</taxon>
        <taxon>Nocardioides</taxon>
    </lineage>
</organism>
<dbReference type="RefSeq" id="WP_166316962.1">
    <property type="nucleotide sequence ID" value="NZ_CP049866.1"/>
</dbReference>
<proteinExistence type="predicted"/>
<evidence type="ECO:0000259" key="2">
    <source>
        <dbReference type="Pfam" id="PF00561"/>
    </source>
</evidence>
<dbReference type="Proteomes" id="UP000502035">
    <property type="component" value="Chromosome"/>
</dbReference>
<dbReference type="KEGG" id="npi:G7071_07680"/>
<sequence length="433" mass="46073">MDLIPKPDQVIAAASNVAHKALYGGLADLRPMARTLIDEGELREVYHYRPAAGVTETGDPVLLVTPLAAPALCFDLRRGCSLVEHFVTQGRRTYLVEYGQVSFRNRSLGMEHWVDEVLPTAIEAVSAHAGGRPVHLVGWSLGGIFSLLTAADNPGLPIASLTVVGSPVDVSKVPLMAPVRPLLNLAQGRTGAITRAYRALGGIPQPLVNWAFTAASAQKVVTKPLVVLTHLDDADFLAQLEAVDRFMANMIAYPGRSFGQLYHRFVKGNALAEGVMPFGDRDIELSNIDVPVLVFGGATDGIAPIKSVRPVVDLLTGSPDVRFEIVPGGHLGMLTGRAARGTTWRVMDEWIQQWSSAEPRRTSKKAAAKKAATAKTAAAKKTATKKTATAKTASAKKAPAKRAPAKKKGATSDGIGVNPDRRYGSASSRSLGQ</sequence>
<feature type="region of interest" description="Disordered" evidence="1">
    <location>
        <begin position="356"/>
        <end position="433"/>
    </location>
</feature>
<evidence type="ECO:0000313" key="4">
    <source>
        <dbReference type="Proteomes" id="UP000502035"/>
    </source>
</evidence>
<keyword evidence="3" id="KW-0378">Hydrolase</keyword>
<name>A0A6G7YFB1_9ACTN</name>
<accession>A0A6G7YFB1</accession>
<dbReference type="Gene3D" id="3.40.50.1820">
    <property type="entry name" value="alpha/beta hydrolase"/>
    <property type="match status" value="1"/>
</dbReference>
<dbReference type="InterPro" id="IPR029058">
    <property type="entry name" value="AB_hydrolase_fold"/>
</dbReference>
<feature type="compositionally biased region" description="Low complexity" evidence="1">
    <location>
        <begin position="369"/>
        <end position="397"/>
    </location>
</feature>
<dbReference type="SUPFAM" id="SSF53474">
    <property type="entry name" value="alpha/beta-Hydrolases"/>
    <property type="match status" value="1"/>
</dbReference>
<reference evidence="3 4" key="1">
    <citation type="submission" date="2020-03" db="EMBL/GenBank/DDBJ databases">
        <title>Nocardioides sp. nov., isolated from fish.</title>
        <authorList>
            <person name="Hyun D.-W."/>
            <person name="Bae J.-W."/>
        </authorList>
    </citation>
    <scope>NUCLEOTIDE SEQUENCE [LARGE SCALE GENOMIC DNA]</scope>
    <source>
        <strain evidence="3 4">HDW12A</strain>
    </source>
</reference>
<keyword evidence="4" id="KW-1185">Reference proteome</keyword>
<dbReference type="EMBL" id="CP049866">
    <property type="protein sequence ID" value="QIK75328.1"/>
    <property type="molecule type" value="Genomic_DNA"/>
</dbReference>
<feature type="compositionally biased region" description="Basic residues" evidence="1">
    <location>
        <begin position="398"/>
        <end position="409"/>
    </location>
</feature>
<dbReference type="PANTHER" id="PTHR36837:SF2">
    <property type="entry name" value="POLY(3-HYDROXYALKANOATE) POLYMERASE SUBUNIT PHAC"/>
    <property type="match status" value="1"/>
</dbReference>
<protein>
    <submittedName>
        <fullName evidence="3">Alpha/beta fold hydrolase</fullName>
    </submittedName>
</protein>
<dbReference type="InterPro" id="IPR051321">
    <property type="entry name" value="PHA/PHB_synthase"/>
</dbReference>
<dbReference type="GO" id="GO:0016787">
    <property type="term" value="F:hydrolase activity"/>
    <property type="evidence" value="ECO:0007669"/>
    <property type="project" value="UniProtKB-KW"/>
</dbReference>